<sequence>MDIEDSAMQMQKFNWCRIERALLALNFFGMKSVVVVVDIPSRGTIKETEVENWIMTGMNDLYSRGALRVRVVREGSTESIKTSNGQSGIVISLIPLLTTSCSAVVSKET</sequence>
<protein>
    <submittedName>
        <fullName evidence="1">Uncharacterized protein</fullName>
    </submittedName>
</protein>
<name>A0A8H8CLM2_PSICU</name>
<accession>A0A8H8CLM2</accession>
<comment type="caution">
    <text evidence="1">The sequence shown here is derived from an EMBL/GenBank/DDBJ whole genome shotgun (WGS) entry which is preliminary data.</text>
</comment>
<organism evidence="1">
    <name type="scientific">Psilocybe cubensis</name>
    <name type="common">Psychedelic mushroom</name>
    <name type="synonym">Stropharia cubensis</name>
    <dbReference type="NCBI Taxonomy" id="181762"/>
    <lineage>
        <taxon>Eukaryota</taxon>
        <taxon>Fungi</taxon>
        <taxon>Dikarya</taxon>
        <taxon>Basidiomycota</taxon>
        <taxon>Agaricomycotina</taxon>
        <taxon>Agaricomycetes</taxon>
        <taxon>Agaricomycetidae</taxon>
        <taxon>Agaricales</taxon>
        <taxon>Agaricineae</taxon>
        <taxon>Strophariaceae</taxon>
        <taxon>Psilocybe</taxon>
    </lineage>
</organism>
<dbReference type="EMBL" id="JAFIQS010000004">
    <property type="protein sequence ID" value="KAG5170001.1"/>
    <property type="molecule type" value="Genomic_DNA"/>
</dbReference>
<dbReference type="AlphaFoldDB" id="A0A8H8CLM2"/>
<proteinExistence type="predicted"/>
<gene>
    <name evidence="1" type="ORF">JR316_004383</name>
</gene>
<evidence type="ECO:0000313" key="1">
    <source>
        <dbReference type="EMBL" id="KAG5170001.1"/>
    </source>
</evidence>
<reference evidence="1" key="1">
    <citation type="submission" date="2021-02" db="EMBL/GenBank/DDBJ databases">
        <title>Psilocybe cubensis genome.</title>
        <authorList>
            <person name="Mckernan K.J."/>
            <person name="Crawford S."/>
            <person name="Trippe A."/>
            <person name="Kane L.T."/>
            <person name="Mclaughlin S."/>
        </authorList>
    </citation>
    <scope>NUCLEOTIDE SEQUENCE [LARGE SCALE GENOMIC DNA]</scope>
    <source>
        <strain evidence="1">MGC-MH-2018</strain>
    </source>
</reference>